<dbReference type="AlphaFoldDB" id="A0AAN7EU00"/>
<dbReference type="Pfam" id="PF24847">
    <property type="entry name" value="DUF7722"/>
    <property type="match status" value="1"/>
</dbReference>
<name>A0AAN7EU00_QUERU</name>
<dbReference type="PANTHER" id="PTHR33513:SF45">
    <property type="entry name" value="CYTOPLASMIC TRNA 2-THIOLATION PROTEIN"/>
    <property type="match status" value="1"/>
</dbReference>
<dbReference type="EMBL" id="JAXUIC010000008">
    <property type="protein sequence ID" value="KAK4579268.1"/>
    <property type="molecule type" value="Genomic_DNA"/>
</dbReference>
<gene>
    <name evidence="2" type="ORF">RGQ29_029083</name>
</gene>
<organism evidence="2 3">
    <name type="scientific">Quercus rubra</name>
    <name type="common">Northern red oak</name>
    <name type="synonym">Quercus borealis</name>
    <dbReference type="NCBI Taxonomy" id="3512"/>
    <lineage>
        <taxon>Eukaryota</taxon>
        <taxon>Viridiplantae</taxon>
        <taxon>Streptophyta</taxon>
        <taxon>Embryophyta</taxon>
        <taxon>Tracheophyta</taxon>
        <taxon>Spermatophyta</taxon>
        <taxon>Magnoliopsida</taxon>
        <taxon>eudicotyledons</taxon>
        <taxon>Gunneridae</taxon>
        <taxon>Pentapetalae</taxon>
        <taxon>rosids</taxon>
        <taxon>fabids</taxon>
        <taxon>Fagales</taxon>
        <taxon>Fagaceae</taxon>
        <taxon>Quercus</taxon>
    </lineage>
</organism>
<feature type="domain" description="DUF7722" evidence="1">
    <location>
        <begin position="50"/>
        <end position="95"/>
    </location>
</feature>
<dbReference type="Proteomes" id="UP001324115">
    <property type="component" value="Unassembled WGS sequence"/>
</dbReference>
<keyword evidence="3" id="KW-1185">Reference proteome</keyword>
<protein>
    <recommendedName>
        <fullName evidence="1">DUF7722 domain-containing protein</fullName>
    </recommendedName>
</protein>
<comment type="caution">
    <text evidence="2">The sequence shown here is derived from an EMBL/GenBank/DDBJ whole genome shotgun (WGS) entry which is preliminary data.</text>
</comment>
<sequence length="124" mass="14436">MPLEPAFMNLPIVSIKPKLLCTLSLITKKTAKMGSREKNGVSFFQMPLHYPRYSKKEYLDMPEWKLDQLLAEYGLSTHGDLDYKREFAMGAFLWPDLQHHSNYSSPYHHHSFKHTSSSSNKKTM</sequence>
<reference evidence="2 3" key="1">
    <citation type="journal article" date="2023" name="G3 (Bethesda)">
        <title>A haplotype-resolved chromosome-scale genome for Quercus rubra L. provides insights into the genetics of adaptive traits for red oak species.</title>
        <authorList>
            <person name="Kapoor B."/>
            <person name="Jenkins J."/>
            <person name="Schmutz J."/>
            <person name="Zhebentyayeva T."/>
            <person name="Kuelheim C."/>
            <person name="Coggeshall M."/>
            <person name="Heim C."/>
            <person name="Lasky J.R."/>
            <person name="Leites L."/>
            <person name="Islam-Faridi N."/>
            <person name="Romero-Severson J."/>
            <person name="DeLeo V.L."/>
            <person name="Lucas S.M."/>
            <person name="Lazic D."/>
            <person name="Gailing O."/>
            <person name="Carlson J."/>
            <person name="Staton M."/>
        </authorList>
    </citation>
    <scope>NUCLEOTIDE SEQUENCE [LARGE SCALE GENOMIC DNA]</scope>
    <source>
        <strain evidence="2">Pseudo-F2</strain>
    </source>
</reference>
<evidence type="ECO:0000259" key="1">
    <source>
        <dbReference type="Pfam" id="PF24847"/>
    </source>
</evidence>
<proteinExistence type="predicted"/>
<dbReference type="PANTHER" id="PTHR33513">
    <property type="entry name" value="OS06G0523300 PROTEIN"/>
    <property type="match status" value="1"/>
</dbReference>
<dbReference type="InterPro" id="IPR056139">
    <property type="entry name" value="DUF7722"/>
</dbReference>
<evidence type="ECO:0000313" key="3">
    <source>
        <dbReference type="Proteomes" id="UP001324115"/>
    </source>
</evidence>
<evidence type="ECO:0000313" key="2">
    <source>
        <dbReference type="EMBL" id="KAK4579268.1"/>
    </source>
</evidence>
<accession>A0AAN7EU00</accession>